<accession>A0A2H1KN37</accession>
<evidence type="ECO:0000313" key="1">
    <source>
        <dbReference type="EMBL" id="SMY01039.1"/>
    </source>
</evidence>
<protein>
    <submittedName>
        <fullName evidence="1">Uncharacterized protein</fullName>
    </submittedName>
</protein>
<proteinExistence type="predicted"/>
<evidence type="ECO:0000313" key="2">
    <source>
        <dbReference type="Proteomes" id="UP000234327"/>
    </source>
</evidence>
<organism evidence="1 2">
    <name type="scientific">Brevibacterium aurantiacum</name>
    <dbReference type="NCBI Taxonomy" id="273384"/>
    <lineage>
        <taxon>Bacteria</taxon>
        <taxon>Bacillati</taxon>
        <taxon>Actinomycetota</taxon>
        <taxon>Actinomycetes</taxon>
        <taxon>Micrococcales</taxon>
        <taxon>Brevibacteriaceae</taxon>
        <taxon>Brevibacterium</taxon>
    </lineage>
</organism>
<name>A0A2H1KN37_BREAU</name>
<gene>
    <name evidence="1" type="ORF">BAURA63_03495</name>
</gene>
<sequence length="213" mass="23717">MEHSNTVIPVEAPFDAFRLTKTEFARHAGLTPARVDRLRLAGVISDYSVDELARLKRSLAATRIVDTDDENVIVRLGKPRIDGATRRIGYFDDMTVPELHDATCRFWTRHPDTLPDLDVLHATYAGIVVGIFAFYGLDTSATVIVNDEGYDRWTYLLEPLVVVKDSLITSEREWLVDEATLSPSQHEAAERVGRQLWTPGGGPVISAYPVPAV</sequence>
<reference evidence="1 2" key="1">
    <citation type="submission" date="2017-03" db="EMBL/GenBank/DDBJ databases">
        <authorList>
            <person name="Afonso C.L."/>
            <person name="Miller P.J."/>
            <person name="Scott M.A."/>
            <person name="Spackman E."/>
            <person name="Goraichik I."/>
            <person name="Dimitrov K.M."/>
            <person name="Suarez D.L."/>
            <person name="Swayne D.E."/>
        </authorList>
    </citation>
    <scope>NUCLEOTIDE SEQUENCE [LARGE SCALE GENOMIC DNA]</scope>
    <source>
        <strain evidence="2">6(3)</strain>
    </source>
</reference>
<dbReference type="RefSeq" id="WP_101598780.1">
    <property type="nucleotide sequence ID" value="NZ_FXYZ01000026.1"/>
</dbReference>
<dbReference type="EMBL" id="FXYZ01000026">
    <property type="protein sequence ID" value="SMY01039.1"/>
    <property type="molecule type" value="Genomic_DNA"/>
</dbReference>
<dbReference type="AlphaFoldDB" id="A0A2H1KN37"/>
<dbReference type="Proteomes" id="UP000234327">
    <property type="component" value="Unassembled WGS sequence"/>
</dbReference>